<dbReference type="AlphaFoldDB" id="A0A067QQW7"/>
<name>A0A067QQW7_ZOONE</name>
<protein>
    <submittedName>
        <fullName evidence="1">Uncharacterized protein</fullName>
    </submittedName>
</protein>
<dbReference type="Proteomes" id="UP000027135">
    <property type="component" value="Unassembled WGS sequence"/>
</dbReference>
<organism evidence="1 2">
    <name type="scientific">Zootermopsis nevadensis</name>
    <name type="common">Dampwood termite</name>
    <dbReference type="NCBI Taxonomy" id="136037"/>
    <lineage>
        <taxon>Eukaryota</taxon>
        <taxon>Metazoa</taxon>
        <taxon>Ecdysozoa</taxon>
        <taxon>Arthropoda</taxon>
        <taxon>Hexapoda</taxon>
        <taxon>Insecta</taxon>
        <taxon>Pterygota</taxon>
        <taxon>Neoptera</taxon>
        <taxon>Polyneoptera</taxon>
        <taxon>Dictyoptera</taxon>
        <taxon>Blattodea</taxon>
        <taxon>Blattoidea</taxon>
        <taxon>Termitoidae</taxon>
        <taxon>Termopsidae</taxon>
        <taxon>Zootermopsis</taxon>
    </lineage>
</organism>
<evidence type="ECO:0000313" key="2">
    <source>
        <dbReference type="Proteomes" id="UP000027135"/>
    </source>
</evidence>
<proteinExistence type="predicted"/>
<gene>
    <name evidence="1" type="ORF">L798_03379</name>
</gene>
<sequence>MYLLQRCYEDMPRGGAYACAKILFKCGSSARFSVRHGRLRFS</sequence>
<reference evidence="1 2" key="1">
    <citation type="journal article" date="2014" name="Nat. Commun.">
        <title>Molecular traces of alternative social organization in a termite genome.</title>
        <authorList>
            <person name="Terrapon N."/>
            <person name="Li C."/>
            <person name="Robertson H.M."/>
            <person name="Ji L."/>
            <person name="Meng X."/>
            <person name="Booth W."/>
            <person name="Chen Z."/>
            <person name="Childers C.P."/>
            <person name="Glastad K.M."/>
            <person name="Gokhale K."/>
            <person name="Gowin J."/>
            <person name="Gronenberg W."/>
            <person name="Hermansen R.A."/>
            <person name="Hu H."/>
            <person name="Hunt B.G."/>
            <person name="Huylmans A.K."/>
            <person name="Khalil S.M."/>
            <person name="Mitchell R.D."/>
            <person name="Munoz-Torres M.C."/>
            <person name="Mustard J.A."/>
            <person name="Pan H."/>
            <person name="Reese J.T."/>
            <person name="Scharf M.E."/>
            <person name="Sun F."/>
            <person name="Vogel H."/>
            <person name="Xiao J."/>
            <person name="Yang W."/>
            <person name="Yang Z."/>
            <person name="Yang Z."/>
            <person name="Zhou J."/>
            <person name="Zhu J."/>
            <person name="Brent C.S."/>
            <person name="Elsik C.G."/>
            <person name="Goodisman M.A."/>
            <person name="Liberles D.A."/>
            <person name="Roe R.M."/>
            <person name="Vargo E.L."/>
            <person name="Vilcinskas A."/>
            <person name="Wang J."/>
            <person name="Bornberg-Bauer E."/>
            <person name="Korb J."/>
            <person name="Zhang G."/>
            <person name="Liebig J."/>
        </authorList>
    </citation>
    <scope>NUCLEOTIDE SEQUENCE [LARGE SCALE GENOMIC DNA]</scope>
    <source>
        <tissue evidence="1">Whole organism</tissue>
    </source>
</reference>
<dbReference type="EMBL" id="KK853489">
    <property type="protein sequence ID" value="KDR07242.1"/>
    <property type="molecule type" value="Genomic_DNA"/>
</dbReference>
<dbReference type="InParanoid" id="A0A067QQW7"/>
<evidence type="ECO:0000313" key="1">
    <source>
        <dbReference type="EMBL" id="KDR07242.1"/>
    </source>
</evidence>
<keyword evidence="2" id="KW-1185">Reference proteome</keyword>
<accession>A0A067QQW7</accession>